<gene>
    <name evidence="2" type="ORF">BWR60_17910</name>
</gene>
<name>A0A211ZKG8_9PROT</name>
<sequence>MPDTMTAPGDASARRSATAGLVRPLGTSANPGVRLAEIAHEAKLNLRGELADPGFGAAVSGALGLDLPARPGVAAGDGVAALWLGPTEWLVVGGVDREADLAARLQGALAGRHAAVTNVTDNWTVIALAGPKALDVLAKGCPLDLHPRSFPAGSVAQSMVGQADVVLHRTDDADGAPRLRVYVRRSFAQYLWDWLADGALEYGVGEG</sequence>
<evidence type="ECO:0000313" key="3">
    <source>
        <dbReference type="Proteomes" id="UP000196655"/>
    </source>
</evidence>
<dbReference type="OrthoDB" id="9814782at2"/>
<dbReference type="AlphaFoldDB" id="A0A211ZKG8"/>
<dbReference type="Proteomes" id="UP000196655">
    <property type="component" value="Unassembled WGS sequence"/>
</dbReference>
<protein>
    <recommendedName>
        <fullName evidence="4">Sarcosine oxidase subunit gamma</fullName>
    </recommendedName>
</protein>
<evidence type="ECO:0000313" key="2">
    <source>
        <dbReference type="EMBL" id="OWJ65763.1"/>
    </source>
</evidence>
<evidence type="ECO:0000256" key="1">
    <source>
        <dbReference type="SAM" id="MobiDB-lite"/>
    </source>
</evidence>
<feature type="region of interest" description="Disordered" evidence="1">
    <location>
        <begin position="1"/>
        <end position="25"/>
    </location>
</feature>
<dbReference type="Pfam" id="PF04268">
    <property type="entry name" value="SoxG"/>
    <property type="match status" value="1"/>
</dbReference>
<dbReference type="InterPro" id="IPR007375">
    <property type="entry name" value="SoxG"/>
</dbReference>
<accession>A0A211ZKG8</accession>
<keyword evidence="3" id="KW-1185">Reference proteome</keyword>
<organism evidence="2 3">
    <name type="scientific">Inquilinus limosus</name>
    <dbReference type="NCBI Taxonomy" id="171674"/>
    <lineage>
        <taxon>Bacteria</taxon>
        <taxon>Pseudomonadati</taxon>
        <taxon>Pseudomonadota</taxon>
        <taxon>Alphaproteobacteria</taxon>
        <taxon>Rhodospirillales</taxon>
        <taxon>Rhodospirillaceae</taxon>
        <taxon>Inquilinus</taxon>
    </lineage>
</organism>
<dbReference type="Gene3D" id="3.30.1360.120">
    <property type="entry name" value="Probable tRNA modification gtpase trme, domain 1"/>
    <property type="match status" value="1"/>
</dbReference>
<dbReference type="Gene3D" id="3.30.70.1520">
    <property type="entry name" value="Heterotetrameric sarcosine oxidase"/>
    <property type="match status" value="1"/>
</dbReference>
<reference evidence="3" key="1">
    <citation type="submission" date="2017-05" db="EMBL/GenBank/DDBJ databases">
        <authorList>
            <person name="Macchi M."/>
            <person name="Festa S."/>
            <person name="Coppotelli B.M."/>
            <person name="Morelli I.S."/>
        </authorList>
    </citation>
    <scope>NUCLEOTIDE SEQUENCE [LARGE SCALE GENOMIC DNA]</scope>
    <source>
        <strain evidence="3">I</strain>
    </source>
</reference>
<dbReference type="InterPro" id="IPR027266">
    <property type="entry name" value="TrmE/GcvT-like"/>
</dbReference>
<evidence type="ECO:0008006" key="4">
    <source>
        <dbReference type="Google" id="ProtNLM"/>
    </source>
</evidence>
<dbReference type="STRING" id="1122125.GCA_000423185_03823"/>
<dbReference type="EMBL" id="NHON01000032">
    <property type="protein sequence ID" value="OWJ65763.1"/>
    <property type="molecule type" value="Genomic_DNA"/>
</dbReference>
<comment type="caution">
    <text evidence="2">The sequence shown here is derived from an EMBL/GenBank/DDBJ whole genome shotgun (WGS) entry which is preliminary data.</text>
</comment>
<dbReference type="RefSeq" id="WP_088152393.1">
    <property type="nucleotide sequence ID" value="NZ_NHON01000032.1"/>
</dbReference>
<dbReference type="SUPFAM" id="SSF103025">
    <property type="entry name" value="Folate-binding domain"/>
    <property type="match status" value="1"/>
</dbReference>
<proteinExistence type="predicted"/>